<dbReference type="SUPFAM" id="SSF54768">
    <property type="entry name" value="dsRNA-binding domain-like"/>
    <property type="match status" value="1"/>
</dbReference>
<dbReference type="EMBL" id="MUNK01000118">
    <property type="protein sequence ID" value="OTA31277.1"/>
    <property type="molecule type" value="Genomic_DNA"/>
</dbReference>
<keyword evidence="3" id="KW-1185">Reference proteome</keyword>
<evidence type="ECO:0008006" key="4">
    <source>
        <dbReference type="Google" id="ProtNLM"/>
    </source>
</evidence>
<dbReference type="PANTHER" id="PTHR42030:SF1">
    <property type="entry name" value="DRBM DOMAIN-CONTAINING PROTEIN"/>
    <property type="match status" value="1"/>
</dbReference>
<comment type="caution">
    <text evidence="2">The sequence shown here is derived from an EMBL/GenBank/DDBJ whole genome shotgun (WGS) entry which is preliminary data.</text>
</comment>
<sequence length="123" mass="13172">MSASSTVSSGSAQSTSSQPATAKQEALMNPGFCRLQGMRAPTWQVVSDRRGGRTAWSCTVIVAGAHIGARYWYDGQFVNSAKEDAAEVALQRFGQLPTPPGPQVNHLQHQQQHRMAFNGAVGT</sequence>
<evidence type="ECO:0000256" key="1">
    <source>
        <dbReference type="SAM" id="MobiDB-lite"/>
    </source>
</evidence>
<dbReference type="Proteomes" id="UP000194280">
    <property type="component" value="Unassembled WGS sequence"/>
</dbReference>
<reference evidence="2 3" key="1">
    <citation type="submission" date="2017-01" db="EMBL/GenBank/DDBJ databases">
        <title>The recent genome duplication of the halophilic yeast Hortaea werneckii: insights from long-read sequencing.</title>
        <authorList>
            <person name="Sinha S."/>
            <person name="Flibotte S."/>
            <person name="Neira M."/>
            <person name="Lenassi M."/>
            <person name="Gostincar C."/>
            <person name="Stajich J.E."/>
            <person name="Nislow C.E."/>
        </authorList>
    </citation>
    <scope>NUCLEOTIDE SEQUENCE [LARGE SCALE GENOMIC DNA]</scope>
    <source>
        <strain evidence="2 3">EXF-2000</strain>
    </source>
</reference>
<feature type="region of interest" description="Disordered" evidence="1">
    <location>
        <begin position="1"/>
        <end position="28"/>
    </location>
</feature>
<gene>
    <name evidence="2" type="ORF">BTJ68_09107</name>
</gene>
<organism evidence="2 3">
    <name type="scientific">Hortaea werneckii EXF-2000</name>
    <dbReference type="NCBI Taxonomy" id="1157616"/>
    <lineage>
        <taxon>Eukaryota</taxon>
        <taxon>Fungi</taxon>
        <taxon>Dikarya</taxon>
        <taxon>Ascomycota</taxon>
        <taxon>Pezizomycotina</taxon>
        <taxon>Dothideomycetes</taxon>
        <taxon>Dothideomycetidae</taxon>
        <taxon>Mycosphaerellales</taxon>
        <taxon>Teratosphaeriaceae</taxon>
        <taxon>Hortaea</taxon>
    </lineage>
</organism>
<dbReference type="VEuPathDB" id="FungiDB:BTJ68_09107"/>
<dbReference type="PANTHER" id="PTHR42030">
    <property type="entry name" value="DRBM DOMAIN-CONTAINING PROTEIN"/>
    <property type="match status" value="1"/>
</dbReference>
<accession>A0A1Z5T5E6</accession>
<name>A0A1Z5T5E6_HORWE</name>
<dbReference type="OrthoDB" id="5418749at2759"/>
<dbReference type="AlphaFoldDB" id="A0A1Z5T5E6"/>
<feature type="compositionally biased region" description="Low complexity" evidence="1">
    <location>
        <begin position="1"/>
        <end position="24"/>
    </location>
</feature>
<proteinExistence type="predicted"/>
<evidence type="ECO:0000313" key="3">
    <source>
        <dbReference type="Proteomes" id="UP000194280"/>
    </source>
</evidence>
<dbReference type="InParanoid" id="A0A1Z5T5E6"/>
<dbReference type="CDD" id="cd00048">
    <property type="entry name" value="DSRM_SF"/>
    <property type="match status" value="1"/>
</dbReference>
<protein>
    <recommendedName>
        <fullName evidence="4">DRBM domain-containing protein</fullName>
    </recommendedName>
</protein>
<evidence type="ECO:0000313" key="2">
    <source>
        <dbReference type="EMBL" id="OTA31277.1"/>
    </source>
</evidence>